<evidence type="ECO:0000313" key="2">
    <source>
        <dbReference type="EMBL" id="UNV86058.1"/>
    </source>
</evidence>
<dbReference type="EMBL" id="CP094241">
    <property type="protein sequence ID" value="UNV86058.1"/>
    <property type="molecule type" value="Genomic_DNA"/>
</dbReference>
<dbReference type="EMBL" id="AFQE01000075">
    <property type="protein sequence ID" value="EGQ76834.1"/>
    <property type="molecule type" value="Genomic_DNA"/>
</dbReference>
<name>A0AA36UIW4_9NEIS</name>
<proteinExistence type="predicted"/>
<reference evidence="1 3" key="1">
    <citation type="submission" date="2011-05" db="EMBL/GenBank/DDBJ databases">
        <authorList>
            <person name="Muzny D."/>
            <person name="Qin X."/>
            <person name="Deng J."/>
            <person name="Jiang H."/>
            <person name="Liu Y."/>
            <person name="Qu J."/>
            <person name="Song X.-Z."/>
            <person name="Zhang L."/>
            <person name="Thornton R."/>
            <person name="Coyle M."/>
            <person name="Francisco L."/>
            <person name="Jackson L."/>
            <person name="Javaid M."/>
            <person name="Korchina V."/>
            <person name="Kovar C."/>
            <person name="Mata R."/>
            <person name="Mathew T."/>
            <person name="Ngo R."/>
            <person name="Nguyen L."/>
            <person name="Nguyen N."/>
            <person name="Okwuonu G."/>
            <person name="Ongeri F."/>
            <person name="Pham C."/>
            <person name="Simmons D."/>
            <person name="Wilczek-Boney K."/>
            <person name="Hale W."/>
            <person name="Jakkamsetti A."/>
            <person name="Pham P."/>
            <person name="Ruth R."/>
            <person name="San Lucas F."/>
            <person name="Warren J."/>
            <person name="Zhang J."/>
            <person name="Zhao Z."/>
            <person name="Zhou C."/>
            <person name="Zhu D."/>
            <person name="Lee S."/>
            <person name="Bess C."/>
            <person name="Blankenburg K."/>
            <person name="Forbes L."/>
            <person name="Fu Q."/>
            <person name="Gubbala S."/>
            <person name="Hirani K."/>
            <person name="Jayaseelan J.C."/>
            <person name="Lara F."/>
            <person name="Munidasa M."/>
            <person name="Palculict T."/>
            <person name="Patil S."/>
            <person name="Pu L.-L."/>
            <person name="Saada N."/>
            <person name="Tang L."/>
            <person name="Weissenberger G."/>
            <person name="Zhu Y."/>
            <person name="Hemphill L."/>
            <person name="Shang Y."/>
            <person name="Youmans B."/>
            <person name="Ayvaz T."/>
            <person name="Ross M."/>
            <person name="Santibanez J."/>
            <person name="Aqrawi P."/>
            <person name="Gross S."/>
            <person name="Joshi V."/>
            <person name="Fowler G."/>
            <person name="Nazareth L."/>
            <person name="Reid J."/>
            <person name="Worley K."/>
            <person name="Petrosino J."/>
            <person name="Highlander S."/>
            <person name="Gibbs R."/>
        </authorList>
    </citation>
    <scope>NUCLEOTIDE SEQUENCE [LARGE SCALE GENOMIC DNA]</scope>
    <source>
        <strain evidence="1 3">ATCC 33926</strain>
    </source>
</reference>
<gene>
    <name evidence="1" type="ORF">HMPREF9418_1554</name>
    <name evidence="2" type="ORF">MON40_06090</name>
</gene>
<evidence type="ECO:0000313" key="4">
    <source>
        <dbReference type="Proteomes" id="UP000829455"/>
    </source>
</evidence>
<dbReference type="RefSeq" id="WP_003778344.1">
    <property type="nucleotide sequence ID" value="NZ_CP094241.1"/>
</dbReference>
<sequence>MGILIFRTDKTKWQKMLIALLGLFFLTTAIAGGNMNFRSGKNDSDVSRLAHAKALESKLIGEEGSKSKQSNSFERLNKEGNRDKFKKLYHESENIHGKIYALIWFFDNDKNLYGKYKNELNKNEEVIIYHADIIVPSPLADVFPMIESGYLKKHILY</sequence>
<dbReference type="Proteomes" id="UP000004982">
    <property type="component" value="Unassembled WGS sequence"/>
</dbReference>
<organism evidence="1 3">
    <name type="scientific">Neisseria macacae ATCC 33926</name>
    <dbReference type="NCBI Taxonomy" id="997348"/>
    <lineage>
        <taxon>Bacteria</taxon>
        <taxon>Pseudomonadati</taxon>
        <taxon>Pseudomonadota</taxon>
        <taxon>Betaproteobacteria</taxon>
        <taxon>Neisseriales</taxon>
        <taxon>Neisseriaceae</taxon>
        <taxon>Neisseria</taxon>
    </lineage>
</organism>
<dbReference type="AlphaFoldDB" id="A0AA36UIW4"/>
<accession>A0AA36UIW4</accession>
<evidence type="ECO:0000313" key="1">
    <source>
        <dbReference type="EMBL" id="EGQ76834.1"/>
    </source>
</evidence>
<keyword evidence="4" id="KW-1185">Reference proteome</keyword>
<reference evidence="2 4" key="2">
    <citation type="submission" date="2022-03" db="EMBL/GenBank/DDBJ databases">
        <title>Genome sequencing of Neisseria macacae.</title>
        <authorList>
            <person name="Baek M.-G."/>
        </authorList>
    </citation>
    <scope>NUCLEOTIDE SEQUENCE [LARGE SCALE GENOMIC DNA]</scope>
    <source>
        <strain evidence="2 4">ATCC 33926</strain>
    </source>
</reference>
<protein>
    <submittedName>
        <fullName evidence="1">Uncharacterized protein</fullName>
    </submittedName>
</protein>
<evidence type="ECO:0000313" key="3">
    <source>
        <dbReference type="Proteomes" id="UP000004982"/>
    </source>
</evidence>
<dbReference type="Proteomes" id="UP000829455">
    <property type="component" value="Chromosome"/>
</dbReference>